<accession>A0ABP8DSS7</accession>
<reference evidence="3" key="1">
    <citation type="journal article" date="2019" name="Int. J. Syst. Evol. Microbiol.">
        <title>The Global Catalogue of Microorganisms (GCM) 10K type strain sequencing project: providing services to taxonomists for standard genome sequencing and annotation.</title>
        <authorList>
            <consortium name="The Broad Institute Genomics Platform"/>
            <consortium name="The Broad Institute Genome Sequencing Center for Infectious Disease"/>
            <person name="Wu L."/>
            <person name="Ma J."/>
        </authorList>
    </citation>
    <scope>NUCLEOTIDE SEQUENCE [LARGE SCALE GENOMIC DNA]</scope>
    <source>
        <strain evidence="3">JCM 17441</strain>
    </source>
</reference>
<dbReference type="PANTHER" id="PTHR45527:SF1">
    <property type="entry name" value="FATTY ACID SYNTHASE"/>
    <property type="match status" value="1"/>
</dbReference>
<proteinExistence type="predicted"/>
<evidence type="ECO:0000313" key="3">
    <source>
        <dbReference type="Proteomes" id="UP001500620"/>
    </source>
</evidence>
<organism evidence="2 3">
    <name type="scientific">Dactylosporangium darangshiense</name>
    <dbReference type="NCBI Taxonomy" id="579108"/>
    <lineage>
        <taxon>Bacteria</taxon>
        <taxon>Bacillati</taxon>
        <taxon>Actinomycetota</taxon>
        <taxon>Actinomycetes</taxon>
        <taxon>Micromonosporales</taxon>
        <taxon>Micromonosporaceae</taxon>
        <taxon>Dactylosporangium</taxon>
    </lineage>
</organism>
<name>A0ABP8DSS7_9ACTN</name>
<comment type="caution">
    <text evidence="2">The sequence shown here is derived from an EMBL/GenBank/DDBJ whole genome shotgun (WGS) entry which is preliminary data.</text>
</comment>
<dbReference type="InterPro" id="IPR001242">
    <property type="entry name" value="Condensation_dom"/>
</dbReference>
<dbReference type="PANTHER" id="PTHR45527">
    <property type="entry name" value="NONRIBOSOMAL PEPTIDE SYNTHETASE"/>
    <property type="match status" value="1"/>
</dbReference>
<dbReference type="EMBL" id="BAABAT010000060">
    <property type="protein sequence ID" value="GAA4263042.1"/>
    <property type="molecule type" value="Genomic_DNA"/>
</dbReference>
<dbReference type="Gene3D" id="3.30.559.30">
    <property type="entry name" value="Nonribosomal peptide synthetase, condensation domain"/>
    <property type="match status" value="1"/>
</dbReference>
<keyword evidence="3" id="KW-1185">Reference proteome</keyword>
<dbReference type="Gene3D" id="3.30.559.10">
    <property type="entry name" value="Chloramphenicol acetyltransferase-like domain"/>
    <property type="match status" value="1"/>
</dbReference>
<feature type="domain" description="Condensation" evidence="1">
    <location>
        <begin position="68"/>
        <end position="333"/>
    </location>
</feature>
<protein>
    <recommendedName>
        <fullName evidence="1">Condensation domain-containing protein</fullName>
    </recommendedName>
</protein>
<gene>
    <name evidence="2" type="ORF">GCM10022255_104000</name>
</gene>
<evidence type="ECO:0000259" key="1">
    <source>
        <dbReference type="Pfam" id="PF00668"/>
    </source>
</evidence>
<evidence type="ECO:0000313" key="2">
    <source>
        <dbReference type="EMBL" id="GAA4263042.1"/>
    </source>
</evidence>
<dbReference type="InterPro" id="IPR023213">
    <property type="entry name" value="CAT-like_dom_sf"/>
</dbReference>
<dbReference type="Proteomes" id="UP001500620">
    <property type="component" value="Unassembled WGS sequence"/>
</dbReference>
<sequence length="425" mass="45189">MSAALDADPVPMDVDVPFSGEGAGEAELTWGQRAMYQAMQRERSWLPMGGHRPVPPGTTLRDVMAELRYTMERYQSFRTRLSPDGSDAPRQSIAASGVARLEVVEADGSDPSDVAASVEASYRAAAPDLAADWPMRMAVVCRDGTPERLVAVMPHLVTDGLGAAIMVDEVTRRLPTPVEGLRPLDIVAWQSSAPGARQHAAALRHWDRHASALDPLPIAAADSPSPRYRKCILESPLLAARLPQAAARTGVDESTILLAAYMTALAEVTGRDTIAVRQVVSNRFRGGLSTVVSPITQLGLCVATVPAGSDGFDEAVAAVARAALPARKYAYYDPLAMPGVSTPCFNDRRRTGATAFDAARVVERPGAVEWVAPPTGPTEPLFLHADDVPGAVRLTLDADTARFSPADVEAVARAIESLVTLTLSL</sequence>
<dbReference type="SUPFAM" id="SSF52777">
    <property type="entry name" value="CoA-dependent acyltransferases"/>
    <property type="match status" value="2"/>
</dbReference>
<dbReference type="Pfam" id="PF00668">
    <property type="entry name" value="Condensation"/>
    <property type="match status" value="1"/>
</dbReference>